<evidence type="ECO:0000313" key="2">
    <source>
        <dbReference type="Proteomes" id="UP001268610"/>
    </source>
</evidence>
<dbReference type="Proteomes" id="UP001268610">
    <property type="component" value="Unassembled WGS sequence"/>
</dbReference>
<dbReference type="RefSeq" id="WP_310865619.1">
    <property type="nucleotide sequence ID" value="NZ_JAVLSF010000009.1"/>
</dbReference>
<evidence type="ECO:0000313" key="1">
    <source>
        <dbReference type="EMBL" id="MDR9774405.1"/>
    </source>
</evidence>
<accession>A0AAJ2LJK3</accession>
<sequence>MRATALNIRNLGARLLQTQALLRSPQCQRQLRNDLGRSFGAESVRPYDFSVDVAK</sequence>
<proteinExistence type="predicted"/>
<dbReference type="AlphaFoldDB" id="A0AAJ2LJK3"/>
<name>A0AAJ2LJK3_9HYPH</name>
<dbReference type="EMBL" id="JAVLSF010000009">
    <property type="protein sequence ID" value="MDR9774405.1"/>
    <property type="molecule type" value="Genomic_DNA"/>
</dbReference>
<reference evidence="1" key="1">
    <citation type="submission" date="2023-04" db="EMBL/GenBank/DDBJ databases">
        <title>Genomic characterization of faba bean (Vicia faba) microsymbionts in Mexican soils.</title>
        <authorList>
            <person name="Rivera Orduna F.N."/>
            <person name="Guevara-Luna J."/>
            <person name="Yan J."/>
            <person name="Arroyo-Herrera I."/>
            <person name="Li Y."/>
            <person name="Vasquez-Murrieta M.S."/>
            <person name="Wang E.T."/>
        </authorList>
    </citation>
    <scope>NUCLEOTIDE SEQUENCE</scope>
    <source>
        <strain evidence="1">CH26</strain>
    </source>
</reference>
<protein>
    <submittedName>
        <fullName evidence="1">Uncharacterized protein</fullName>
    </submittedName>
</protein>
<comment type="caution">
    <text evidence="1">The sequence shown here is derived from an EMBL/GenBank/DDBJ whole genome shotgun (WGS) entry which is preliminary data.</text>
</comment>
<gene>
    <name evidence="1" type="ORF">RJJ65_17375</name>
</gene>
<organism evidence="1 2">
    <name type="scientific">Rhizobium hidalgonense</name>
    <dbReference type="NCBI Taxonomy" id="1538159"/>
    <lineage>
        <taxon>Bacteria</taxon>
        <taxon>Pseudomonadati</taxon>
        <taxon>Pseudomonadota</taxon>
        <taxon>Alphaproteobacteria</taxon>
        <taxon>Hyphomicrobiales</taxon>
        <taxon>Rhizobiaceae</taxon>
        <taxon>Rhizobium/Agrobacterium group</taxon>
        <taxon>Rhizobium</taxon>
    </lineage>
</organism>